<dbReference type="OrthoDB" id="9893546at2"/>
<feature type="signal peptide" evidence="1">
    <location>
        <begin position="1"/>
        <end position="20"/>
    </location>
</feature>
<dbReference type="EMBL" id="VSDQ01000679">
    <property type="protein sequence ID" value="TYA74078.1"/>
    <property type="molecule type" value="Genomic_DNA"/>
</dbReference>
<keyword evidence="1" id="KW-0732">Signal</keyword>
<protein>
    <submittedName>
        <fullName evidence="2">Uncharacterized protein</fullName>
    </submittedName>
</protein>
<dbReference type="AlphaFoldDB" id="A0A5D0HS18"/>
<sequence>MKLLTKTYSLLILLIVLLLACESDDNGEQDITGIVQNTTSCGGAPEPVFIIKVSETDLIMTGTLPKEFQETNKKIRFKTKDPEVFVYCTHDKIYPQQFDVFDVVLIED</sequence>
<organism evidence="2 3">
    <name type="scientific">Seonamhaeicola marinus</name>
    <dbReference type="NCBI Taxonomy" id="1912246"/>
    <lineage>
        <taxon>Bacteria</taxon>
        <taxon>Pseudomonadati</taxon>
        <taxon>Bacteroidota</taxon>
        <taxon>Flavobacteriia</taxon>
        <taxon>Flavobacteriales</taxon>
        <taxon>Flavobacteriaceae</taxon>
    </lineage>
</organism>
<proteinExistence type="predicted"/>
<evidence type="ECO:0000313" key="2">
    <source>
        <dbReference type="EMBL" id="TYA74078.1"/>
    </source>
</evidence>
<gene>
    <name evidence="2" type="ORF">FUA24_12075</name>
</gene>
<evidence type="ECO:0000313" key="3">
    <source>
        <dbReference type="Proteomes" id="UP000323930"/>
    </source>
</evidence>
<dbReference type="RefSeq" id="WP_148542630.1">
    <property type="nucleotide sequence ID" value="NZ_VSDQ01000679.1"/>
</dbReference>
<dbReference type="PROSITE" id="PS51257">
    <property type="entry name" value="PROKAR_LIPOPROTEIN"/>
    <property type="match status" value="1"/>
</dbReference>
<name>A0A5D0HS18_9FLAO</name>
<accession>A0A5D0HS18</accession>
<comment type="caution">
    <text evidence="2">The sequence shown here is derived from an EMBL/GenBank/DDBJ whole genome shotgun (WGS) entry which is preliminary data.</text>
</comment>
<reference evidence="2 3" key="1">
    <citation type="submission" date="2019-08" db="EMBL/GenBank/DDBJ databases">
        <title>Seonamhaeicola sediminis sp. nov., isolated from marine sediment.</title>
        <authorList>
            <person name="Cao W.R."/>
        </authorList>
    </citation>
    <scope>NUCLEOTIDE SEQUENCE [LARGE SCALE GENOMIC DNA]</scope>
    <source>
        <strain evidence="2 3">B011</strain>
    </source>
</reference>
<dbReference type="Proteomes" id="UP000323930">
    <property type="component" value="Unassembled WGS sequence"/>
</dbReference>
<evidence type="ECO:0000256" key="1">
    <source>
        <dbReference type="SAM" id="SignalP"/>
    </source>
</evidence>
<feature type="chain" id="PRO_5022778568" evidence="1">
    <location>
        <begin position="21"/>
        <end position="108"/>
    </location>
</feature>
<keyword evidence="3" id="KW-1185">Reference proteome</keyword>